<gene>
    <name evidence="2" type="ORF">GGQ98_002572</name>
</gene>
<dbReference type="GO" id="GO:0004181">
    <property type="term" value="F:metallocarboxypeptidase activity"/>
    <property type="evidence" value="ECO:0007669"/>
    <property type="project" value="InterPro"/>
</dbReference>
<dbReference type="SUPFAM" id="SSF53187">
    <property type="entry name" value="Zn-dependent exopeptidases"/>
    <property type="match status" value="1"/>
</dbReference>
<dbReference type="GO" id="GO:0006508">
    <property type="term" value="P:proteolysis"/>
    <property type="evidence" value="ECO:0007669"/>
    <property type="project" value="InterPro"/>
</dbReference>
<dbReference type="InterPro" id="IPR000834">
    <property type="entry name" value="Peptidase_M14"/>
</dbReference>
<evidence type="ECO:0000259" key="1">
    <source>
        <dbReference type="Pfam" id="PF00246"/>
    </source>
</evidence>
<dbReference type="AlphaFoldDB" id="A0A7W7F7R8"/>
<dbReference type="InterPro" id="IPR006311">
    <property type="entry name" value="TAT_signal"/>
</dbReference>
<accession>A0A7W7F7R8</accession>
<keyword evidence="3" id="KW-1185">Reference proteome</keyword>
<dbReference type="GO" id="GO:0008270">
    <property type="term" value="F:zinc ion binding"/>
    <property type="evidence" value="ECO:0007669"/>
    <property type="project" value="InterPro"/>
</dbReference>
<dbReference type="EMBL" id="JACHNZ010000030">
    <property type="protein sequence ID" value="MBB4632944.1"/>
    <property type="molecule type" value="Genomic_DNA"/>
</dbReference>
<reference evidence="2 3" key="1">
    <citation type="submission" date="2020-08" db="EMBL/GenBank/DDBJ databases">
        <title>Genomic Encyclopedia of Type Strains, Phase IV (KMG-IV): sequencing the most valuable type-strain genomes for metagenomic binning, comparative biology and taxonomic classification.</title>
        <authorList>
            <person name="Goeker M."/>
        </authorList>
    </citation>
    <scope>NUCLEOTIDE SEQUENCE [LARGE SCALE GENOMIC DNA]</scope>
    <source>
        <strain evidence="2 3">DSM 17328</strain>
    </source>
</reference>
<evidence type="ECO:0000313" key="3">
    <source>
        <dbReference type="Proteomes" id="UP000566324"/>
    </source>
</evidence>
<name>A0A7W7F7R8_9SPHN</name>
<feature type="domain" description="Peptidase M14" evidence="1">
    <location>
        <begin position="52"/>
        <end position="129"/>
    </location>
</feature>
<protein>
    <recommendedName>
        <fullName evidence="1">Peptidase M14 domain-containing protein</fullName>
    </recommendedName>
</protein>
<comment type="caution">
    <text evidence="2">The sequence shown here is derived from an EMBL/GenBank/DDBJ whole genome shotgun (WGS) entry which is preliminary data.</text>
</comment>
<proteinExistence type="predicted"/>
<dbReference type="Proteomes" id="UP000566324">
    <property type="component" value="Unassembled WGS sequence"/>
</dbReference>
<organism evidence="2 3">
    <name type="scientific">Sphingosinicella soli</name>
    <dbReference type="NCBI Taxonomy" id="333708"/>
    <lineage>
        <taxon>Bacteria</taxon>
        <taxon>Pseudomonadati</taxon>
        <taxon>Pseudomonadota</taxon>
        <taxon>Alphaproteobacteria</taxon>
        <taxon>Sphingomonadales</taxon>
        <taxon>Sphingosinicellaceae</taxon>
        <taxon>Sphingosinicella</taxon>
    </lineage>
</organism>
<dbReference type="PROSITE" id="PS51318">
    <property type="entry name" value="TAT"/>
    <property type="match status" value="1"/>
</dbReference>
<dbReference type="RefSeq" id="WP_184070090.1">
    <property type="nucleotide sequence ID" value="NZ_JACHNZ010000030.1"/>
</dbReference>
<dbReference type="Pfam" id="PF00246">
    <property type="entry name" value="Peptidase_M14"/>
    <property type="match status" value="1"/>
</dbReference>
<sequence length="459" mass="50304">MHGLSRRLFLGGLASSCAAARAYARPAADRLPTLAVIDAEVRRITGILGSEARTQRLGRSRSERPIDLVSIGRGPNAVLLVGAPHANEPIGLLTILRLMERLAHDRALRQDGGFSFHFIPAIDIDGVALNEGWLEAPRTPDHYLRHFFRPAFADQPEYSFPLDMPGYRFSTPTPENLCWQEALEQTRPMLQCPLHGSDANGVFYLVTSRRQALADRLSRLPGTFGLAINRIGEPGLGTESYAPGVFSEFAVKSMIEDLTAEGKDPRAVWNAGQSSSEYALQRFGTFSLICEVALWDDQRLYSERASSMNMADVTRDALAQLREDKALFAFARSLRPRLSPEAQALDAALVEAHSRIDTRIEALTMEKDAAEDDVKPLAERDLVQYEPGLSAMRAAAMLARRAGLSDDISIAAKAQAVVARRLKSQLSKAPLTPIPYTISADLQMEATLIAADMLAQGKP</sequence>
<dbReference type="Gene3D" id="3.40.630.10">
    <property type="entry name" value="Zn peptidases"/>
    <property type="match status" value="1"/>
</dbReference>
<evidence type="ECO:0000313" key="2">
    <source>
        <dbReference type="EMBL" id="MBB4632944.1"/>
    </source>
</evidence>